<evidence type="ECO:0000256" key="1">
    <source>
        <dbReference type="SAM" id="MobiDB-lite"/>
    </source>
</evidence>
<dbReference type="Proteomes" id="UP001229421">
    <property type="component" value="Unassembled WGS sequence"/>
</dbReference>
<reference evidence="2" key="1">
    <citation type="journal article" date="2023" name="bioRxiv">
        <title>Improved chromosome-level genome assembly for marigold (Tagetes erecta).</title>
        <authorList>
            <person name="Jiang F."/>
            <person name="Yuan L."/>
            <person name="Wang S."/>
            <person name="Wang H."/>
            <person name="Xu D."/>
            <person name="Wang A."/>
            <person name="Fan W."/>
        </authorList>
    </citation>
    <scope>NUCLEOTIDE SEQUENCE</scope>
    <source>
        <strain evidence="2">WSJ</strain>
        <tissue evidence="2">Leaf</tissue>
    </source>
</reference>
<organism evidence="2 3">
    <name type="scientific">Tagetes erecta</name>
    <name type="common">African marigold</name>
    <dbReference type="NCBI Taxonomy" id="13708"/>
    <lineage>
        <taxon>Eukaryota</taxon>
        <taxon>Viridiplantae</taxon>
        <taxon>Streptophyta</taxon>
        <taxon>Embryophyta</taxon>
        <taxon>Tracheophyta</taxon>
        <taxon>Spermatophyta</taxon>
        <taxon>Magnoliopsida</taxon>
        <taxon>eudicotyledons</taxon>
        <taxon>Gunneridae</taxon>
        <taxon>Pentapetalae</taxon>
        <taxon>asterids</taxon>
        <taxon>campanulids</taxon>
        <taxon>Asterales</taxon>
        <taxon>Asteraceae</taxon>
        <taxon>Asteroideae</taxon>
        <taxon>Heliantheae alliance</taxon>
        <taxon>Tageteae</taxon>
        <taxon>Tagetes</taxon>
    </lineage>
</organism>
<sequence length="113" mass="12935">MGISMTDVSIHWKSFGIGGLMKFTERFPIESINGREKGMVARKEETRWEKWCSWARWVARLEEKQGAEVVNELGEEGRSGPCGTRRWRGRMSLPSSSSIPSTLRLPTTHVRKL</sequence>
<dbReference type="AlphaFoldDB" id="A0AAD8NYQ9"/>
<evidence type="ECO:0000313" key="2">
    <source>
        <dbReference type="EMBL" id="KAK1425794.1"/>
    </source>
</evidence>
<accession>A0AAD8NYQ9</accession>
<comment type="caution">
    <text evidence="2">The sequence shown here is derived from an EMBL/GenBank/DDBJ whole genome shotgun (WGS) entry which is preliminary data.</text>
</comment>
<feature type="compositionally biased region" description="Low complexity" evidence="1">
    <location>
        <begin position="92"/>
        <end position="113"/>
    </location>
</feature>
<dbReference type="EMBL" id="JAUHHV010000005">
    <property type="protein sequence ID" value="KAK1425794.1"/>
    <property type="molecule type" value="Genomic_DNA"/>
</dbReference>
<protein>
    <submittedName>
        <fullName evidence="2">Uncharacterized protein</fullName>
    </submittedName>
</protein>
<keyword evidence="3" id="KW-1185">Reference proteome</keyword>
<proteinExistence type="predicted"/>
<name>A0AAD8NYQ9_TARER</name>
<feature type="region of interest" description="Disordered" evidence="1">
    <location>
        <begin position="72"/>
        <end position="113"/>
    </location>
</feature>
<evidence type="ECO:0000313" key="3">
    <source>
        <dbReference type="Proteomes" id="UP001229421"/>
    </source>
</evidence>
<gene>
    <name evidence="2" type="ORF">QVD17_21153</name>
</gene>